<name>A0A0G0MRN1_9BACT</name>
<gene>
    <name evidence="1" type="ORF">UT34_C0002G0340</name>
</gene>
<dbReference type="EMBL" id="LBWK01000002">
    <property type="protein sequence ID" value="KKR05833.1"/>
    <property type="molecule type" value="Genomic_DNA"/>
</dbReference>
<evidence type="ECO:0008006" key="3">
    <source>
        <dbReference type="Google" id="ProtNLM"/>
    </source>
</evidence>
<sequence length="304" mass="34676">MSVLKGKLENFQVPDGHDVYNPTIPFMYNGREIVAIRLEPRINEFASIVVFYQKDGKNRWVRDHKLPSFSMQDPFITKTRNEYILGGVKVTPNPNFPNESNYSTVIYVGKSLENMFLYYESPNKMKGIRILELENRKIAVFSRPQVLSSKDPMGRGRIAFALIDNLTQITVGIQRAEIIEGLYKDEEWGGCNEVHELDNGDLGILGHIAYFDEKGNRHYHVTTFEFNPTTKKVSNHRVIVKREIFPKGIKVKRQDLEDVLYPGGIRKIATSDKYEVFVGISDTSSGKVEIGSPFSSTPKLKLHS</sequence>
<accession>A0A0G0MRN1</accession>
<proteinExistence type="predicted"/>
<dbReference type="STRING" id="1619100.UT34_C0002G0340"/>
<comment type="caution">
    <text evidence="1">The sequence shown here is derived from an EMBL/GenBank/DDBJ whole genome shotgun (WGS) entry which is preliminary data.</text>
</comment>
<dbReference type="SUPFAM" id="SSF75005">
    <property type="entry name" value="Arabinanase/levansucrase/invertase"/>
    <property type="match status" value="1"/>
</dbReference>
<dbReference type="InterPro" id="IPR023296">
    <property type="entry name" value="Glyco_hydro_beta-prop_sf"/>
</dbReference>
<evidence type="ECO:0000313" key="2">
    <source>
        <dbReference type="Proteomes" id="UP000034799"/>
    </source>
</evidence>
<evidence type="ECO:0000313" key="1">
    <source>
        <dbReference type="EMBL" id="KKR05833.1"/>
    </source>
</evidence>
<dbReference type="Gene3D" id="2.115.10.20">
    <property type="entry name" value="Glycosyl hydrolase domain, family 43"/>
    <property type="match status" value="1"/>
</dbReference>
<dbReference type="PANTHER" id="PTHR37036">
    <property type="match status" value="1"/>
</dbReference>
<dbReference type="Pfam" id="PF08950">
    <property type="entry name" value="DUF1861"/>
    <property type="match status" value="1"/>
</dbReference>
<dbReference type="PANTHER" id="PTHR37036:SF2">
    <property type="entry name" value="DUF1861 FAMILY PROTEIN"/>
    <property type="match status" value="1"/>
</dbReference>
<reference evidence="1 2" key="1">
    <citation type="journal article" date="2015" name="Nature">
        <title>rRNA introns, odd ribosomes, and small enigmatic genomes across a large radiation of phyla.</title>
        <authorList>
            <person name="Brown C.T."/>
            <person name="Hug L.A."/>
            <person name="Thomas B.C."/>
            <person name="Sharon I."/>
            <person name="Castelle C.J."/>
            <person name="Singh A."/>
            <person name="Wilkins M.J."/>
            <person name="Williams K.H."/>
            <person name="Banfield J.F."/>
        </authorList>
    </citation>
    <scope>NUCLEOTIDE SEQUENCE [LARGE SCALE GENOMIC DNA]</scope>
</reference>
<dbReference type="InterPro" id="IPR015045">
    <property type="entry name" value="MPT-1-like_LmxM"/>
</dbReference>
<dbReference type="AlphaFoldDB" id="A0A0G0MRN1"/>
<dbReference type="Proteomes" id="UP000034799">
    <property type="component" value="Unassembled WGS sequence"/>
</dbReference>
<organism evidence="1 2">
    <name type="scientific">candidate division WS6 bacterium GW2011_GWF2_39_15</name>
    <dbReference type="NCBI Taxonomy" id="1619100"/>
    <lineage>
        <taxon>Bacteria</taxon>
        <taxon>Candidatus Dojkabacteria</taxon>
    </lineage>
</organism>
<protein>
    <recommendedName>
        <fullName evidence="3">DUF1861 family protein</fullName>
    </recommendedName>
</protein>